<keyword evidence="4 16" id="KW-0813">Transport</keyword>
<evidence type="ECO:0000256" key="7">
    <source>
        <dbReference type="ARBA" id="ARBA00022792"/>
    </source>
</evidence>
<proteinExistence type="inferred from homology"/>
<dbReference type="Pfam" id="PF00662">
    <property type="entry name" value="Proton_antipo_N"/>
    <property type="match status" value="1"/>
</dbReference>
<dbReference type="GO" id="GO:0015990">
    <property type="term" value="P:electron transport coupled proton transport"/>
    <property type="evidence" value="ECO:0007669"/>
    <property type="project" value="TreeGrafter"/>
</dbReference>
<dbReference type="NCBIfam" id="TIGR01974">
    <property type="entry name" value="NDH_I_L"/>
    <property type="match status" value="1"/>
</dbReference>
<comment type="similarity">
    <text evidence="16">Belongs to the complex I subunit 5 family.</text>
</comment>
<evidence type="ECO:0000256" key="13">
    <source>
        <dbReference type="ARBA" id="ARBA00023128"/>
    </source>
</evidence>
<accession>A0A1B1LLV5</accession>
<evidence type="ECO:0000256" key="3">
    <source>
        <dbReference type="ARBA" id="ARBA00021096"/>
    </source>
</evidence>
<evidence type="ECO:0000256" key="6">
    <source>
        <dbReference type="ARBA" id="ARBA00022692"/>
    </source>
</evidence>
<dbReference type="InterPro" id="IPR018393">
    <property type="entry name" value="NADHpl_OxRdtase_5_subgr"/>
</dbReference>
<dbReference type="PRINTS" id="PR01434">
    <property type="entry name" value="NADHDHGNASE5"/>
</dbReference>
<feature type="transmembrane region" description="Helical" evidence="16">
    <location>
        <begin position="276"/>
        <end position="296"/>
    </location>
</feature>
<keyword evidence="10 16" id="KW-1133">Transmembrane helix</keyword>
<feature type="signal peptide" evidence="17">
    <location>
        <begin position="1"/>
        <end position="25"/>
    </location>
</feature>
<reference evidence="21" key="1">
    <citation type="submission" date="2016-06" db="EMBL/GenBank/DDBJ databases">
        <authorList>
            <person name="Kjaerup R.B."/>
            <person name="Dalgaard T.S."/>
            <person name="Juul-Madsen H.R."/>
        </authorList>
    </citation>
    <scope>NUCLEOTIDE SEQUENCE</scope>
</reference>
<feature type="transmembrane region" description="Helical" evidence="16">
    <location>
        <begin position="371"/>
        <end position="392"/>
    </location>
</feature>
<evidence type="ECO:0000256" key="4">
    <source>
        <dbReference type="ARBA" id="ARBA00022448"/>
    </source>
</evidence>
<evidence type="ECO:0000256" key="8">
    <source>
        <dbReference type="ARBA" id="ARBA00022967"/>
    </source>
</evidence>
<evidence type="ECO:0000256" key="15">
    <source>
        <dbReference type="ARBA" id="ARBA00049551"/>
    </source>
</evidence>
<gene>
    <name evidence="21" type="primary">ND5</name>
</gene>
<name>A0A1B1LLV5_9LABR</name>
<keyword evidence="17" id="KW-0732">Signal</keyword>
<evidence type="ECO:0000256" key="14">
    <source>
        <dbReference type="ARBA" id="ARBA00023136"/>
    </source>
</evidence>
<evidence type="ECO:0000256" key="5">
    <source>
        <dbReference type="ARBA" id="ARBA00022660"/>
    </source>
</evidence>
<keyword evidence="12 16" id="KW-0830">Ubiquinone</keyword>
<feature type="domain" description="NADH:quinone oxidoreductase/Mrp antiporter transmembrane" evidence="18">
    <location>
        <begin position="139"/>
        <end position="424"/>
    </location>
</feature>
<organism evidence="21">
    <name type="scientific">Thalassoma quinquevittatum</name>
    <dbReference type="NCBI Taxonomy" id="219412"/>
    <lineage>
        <taxon>Eukaryota</taxon>
        <taxon>Metazoa</taxon>
        <taxon>Chordata</taxon>
        <taxon>Craniata</taxon>
        <taxon>Vertebrata</taxon>
        <taxon>Euteleostomi</taxon>
        <taxon>Actinopterygii</taxon>
        <taxon>Neopterygii</taxon>
        <taxon>Teleostei</taxon>
        <taxon>Neoteleostei</taxon>
        <taxon>Acanthomorphata</taxon>
        <taxon>Eupercaria</taxon>
        <taxon>Labriformes</taxon>
        <taxon>Labridae</taxon>
        <taxon>Thalassoma</taxon>
    </lineage>
</organism>
<feature type="chain" id="PRO_5008526374" description="NADH-ubiquinone oxidoreductase chain 5" evidence="17">
    <location>
        <begin position="26"/>
        <end position="612"/>
    </location>
</feature>
<evidence type="ECO:0000259" key="19">
    <source>
        <dbReference type="Pfam" id="PF00662"/>
    </source>
</evidence>
<feature type="transmembrane region" description="Helical" evidence="16">
    <location>
        <begin position="185"/>
        <end position="204"/>
    </location>
</feature>
<evidence type="ECO:0000256" key="16">
    <source>
        <dbReference type="RuleBase" id="RU003404"/>
    </source>
</evidence>
<evidence type="ECO:0000256" key="11">
    <source>
        <dbReference type="ARBA" id="ARBA00023027"/>
    </source>
</evidence>
<dbReference type="EC" id="7.1.1.2" evidence="2 16"/>
<keyword evidence="11 16" id="KW-0520">NAD</keyword>
<evidence type="ECO:0000256" key="10">
    <source>
        <dbReference type="ARBA" id="ARBA00022989"/>
    </source>
</evidence>
<feature type="transmembrane region" description="Helical" evidence="16">
    <location>
        <begin position="145"/>
        <end position="165"/>
    </location>
</feature>
<feature type="transmembrane region" description="Helical" evidence="16">
    <location>
        <begin position="525"/>
        <end position="544"/>
    </location>
</feature>
<evidence type="ECO:0000256" key="12">
    <source>
        <dbReference type="ARBA" id="ARBA00023075"/>
    </source>
</evidence>
<dbReference type="GO" id="GO:0003954">
    <property type="term" value="F:NADH dehydrogenase activity"/>
    <property type="evidence" value="ECO:0007669"/>
    <property type="project" value="TreeGrafter"/>
</dbReference>
<dbReference type="PANTHER" id="PTHR42829:SF2">
    <property type="entry name" value="NADH-UBIQUINONE OXIDOREDUCTASE CHAIN 5"/>
    <property type="match status" value="1"/>
</dbReference>
<dbReference type="GO" id="GO:0005743">
    <property type="term" value="C:mitochondrial inner membrane"/>
    <property type="evidence" value="ECO:0007669"/>
    <property type="project" value="UniProtKB-SubCell"/>
</dbReference>
<dbReference type="EMBL" id="KX354995">
    <property type="protein sequence ID" value="ANS54001.1"/>
    <property type="molecule type" value="Genomic_DNA"/>
</dbReference>
<dbReference type="InterPro" id="IPR001516">
    <property type="entry name" value="Proton_antipo_N"/>
</dbReference>
<feature type="transmembrane region" description="Helical" evidence="16">
    <location>
        <begin position="118"/>
        <end position="138"/>
    </location>
</feature>
<dbReference type="InterPro" id="IPR010934">
    <property type="entry name" value="NADH_DH_su5_C"/>
</dbReference>
<dbReference type="GO" id="GO:0008137">
    <property type="term" value="F:NADH dehydrogenase (ubiquinone) activity"/>
    <property type="evidence" value="ECO:0007669"/>
    <property type="project" value="UniProtKB-EC"/>
</dbReference>
<feature type="transmembrane region" description="Helical" evidence="16">
    <location>
        <begin position="459"/>
        <end position="479"/>
    </location>
</feature>
<evidence type="ECO:0000256" key="17">
    <source>
        <dbReference type="SAM" id="SignalP"/>
    </source>
</evidence>
<evidence type="ECO:0000256" key="2">
    <source>
        <dbReference type="ARBA" id="ARBA00012944"/>
    </source>
</evidence>
<keyword evidence="6 16" id="KW-0812">Transmembrane</keyword>
<comment type="function">
    <text evidence="16">Core subunit of the mitochondrial membrane respiratory chain NADH dehydrogenase (Complex I) which catalyzes electron transfer from NADH through the respiratory chain, using ubiquinone as an electron acceptor. Essential for the catalytic activity and assembly of complex I.</text>
</comment>
<feature type="transmembrane region" description="Helical" evidence="16">
    <location>
        <begin position="83"/>
        <end position="106"/>
    </location>
</feature>
<comment type="catalytic activity">
    <reaction evidence="15 16">
        <text>a ubiquinone + NADH + 5 H(+)(in) = a ubiquinol + NAD(+) + 4 H(+)(out)</text>
        <dbReference type="Rhea" id="RHEA:29091"/>
        <dbReference type="Rhea" id="RHEA-COMP:9565"/>
        <dbReference type="Rhea" id="RHEA-COMP:9566"/>
        <dbReference type="ChEBI" id="CHEBI:15378"/>
        <dbReference type="ChEBI" id="CHEBI:16389"/>
        <dbReference type="ChEBI" id="CHEBI:17976"/>
        <dbReference type="ChEBI" id="CHEBI:57540"/>
        <dbReference type="ChEBI" id="CHEBI:57945"/>
        <dbReference type="EC" id="7.1.1.2"/>
    </reaction>
</comment>
<feature type="transmembrane region" description="Helical" evidence="16">
    <location>
        <begin position="41"/>
        <end position="62"/>
    </location>
</feature>
<keyword evidence="5" id="KW-0679">Respiratory chain</keyword>
<geneLocation type="mitochondrion" evidence="21"/>
<keyword evidence="14 16" id="KW-0472">Membrane</keyword>
<evidence type="ECO:0000259" key="18">
    <source>
        <dbReference type="Pfam" id="PF00361"/>
    </source>
</evidence>
<feature type="domain" description="NADH dehydrogenase subunit 5 C-terminal" evidence="20">
    <location>
        <begin position="428"/>
        <end position="609"/>
    </location>
</feature>
<dbReference type="Pfam" id="PF06455">
    <property type="entry name" value="NADH5_C"/>
    <property type="match status" value="1"/>
</dbReference>
<keyword evidence="7" id="KW-0999">Mitochondrion inner membrane</keyword>
<sequence length="612" mass="67126">MPQPLTPLSTLLLITLVLLASPVLARLSRTHLSPLEMAERIKTTVFVTFLISLVPLIAHLLGQPELSVQSWKCISTDSFTMTVSFILDFYTLAFIPVALFVTWSILQFSLYYMAHDLHIERFFMFLLVFLLAMMLLVSSNNMLQLFVGWEGVGMMSFLLIGWWHARADASTAALQAVAYNRVGDIGMLFSMAYALGHVTSWQISEIVEALDGQNPTPFLVGLIIAAAGKSAQFGLHPWLPAAMEGPTPVSSLLHSSTMVVAGVFLLIRFHKLIDQCPLAATLCLCLGAITSFYAAFCALTQNDIKKIIAFSTSSQLGLMMVTVGVGQAQLAFLHICTHAFFKAMLFICAGSIIHCLNDEQDIRKMGGMHRMAPFTCGCLTLGSLALTGTPFLSGFFSKDAILEAMTASTLNAWALMLTFVATGMTAAYSGRILCYVILGQPRVNPQLPINENHPHVINPLKRLAWGSMTAGFLLFLYILPEKTPVMTMPAYLKGLAMFVTIIGFMIVVELAVNAAKQVKRVPNQFMLRLSAMLVFFGMIVHRGIPQMSLMAGQKFAAQSVDQNWLEKVGPQTVNSANKPMISTMSNLQRGRIITHLAMYVLTLTLAVILGFS</sequence>
<evidence type="ECO:0000313" key="21">
    <source>
        <dbReference type="EMBL" id="ANS54001.1"/>
    </source>
</evidence>
<keyword evidence="13 16" id="KW-0496">Mitochondrion</keyword>
<dbReference type="InterPro" id="IPR001750">
    <property type="entry name" value="ND/Mrp_TM"/>
</dbReference>
<feature type="transmembrane region" description="Helical" evidence="16">
    <location>
        <begin position="412"/>
        <end position="438"/>
    </location>
</feature>
<feature type="transmembrane region" description="Helical" evidence="16">
    <location>
        <begin position="216"/>
        <end position="239"/>
    </location>
</feature>
<feature type="transmembrane region" description="Helical" evidence="16">
    <location>
        <begin position="592"/>
        <end position="611"/>
    </location>
</feature>
<feature type="domain" description="NADH-Ubiquinone oxidoreductase (complex I) chain 5 N-terminal" evidence="19">
    <location>
        <begin position="74"/>
        <end position="123"/>
    </location>
</feature>
<evidence type="ECO:0000256" key="9">
    <source>
        <dbReference type="ARBA" id="ARBA00022982"/>
    </source>
</evidence>
<dbReference type="PANTHER" id="PTHR42829">
    <property type="entry name" value="NADH-UBIQUINONE OXIDOREDUCTASE CHAIN 5"/>
    <property type="match status" value="1"/>
</dbReference>
<feature type="transmembrane region" description="Helical" evidence="16">
    <location>
        <begin position="491"/>
        <end position="513"/>
    </location>
</feature>
<dbReference type="GO" id="GO:0042773">
    <property type="term" value="P:ATP synthesis coupled electron transport"/>
    <property type="evidence" value="ECO:0007669"/>
    <property type="project" value="InterPro"/>
</dbReference>
<dbReference type="Pfam" id="PF00361">
    <property type="entry name" value="Proton_antipo_M"/>
    <property type="match status" value="1"/>
</dbReference>
<evidence type="ECO:0000259" key="20">
    <source>
        <dbReference type="Pfam" id="PF06455"/>
    </source>
</evidence>
<protein>
    <recommendedName>
        <fullName evidence="3 16">NADH-ubiquinone oxidoreductase chain 5</fullName>
        <ecNumber evidence="2 16">7.1.1.2</ecNumber>
    </recommendedName>
</protein>
<feature type="transmembrane region" description="Helical" evidence="16">
    <location>
        <begin position="251"/>
        <end position="269"/>
    </location>
</feature>
<evidence type="ECO:0000256" key="1">
    <source>
        <dbReference type="ARBA" id="ARBA00004448"/>
    </source>
</evidence>
<comment type="subcellular location">
    <subcellularLocation>
        <location evidence="1">Mitochondrion inner membrane</location>
        <topology evidence="1">Multi-pass membrane protein</topology>
    </subcellularLocation>
</comment>
<dbReference type="AlphaFoldDB" id="A0A1B1LLV5"/>
<keyword evidence="9" id="KW-0249">Electron transport</keyword>
<dbReference type="InterPro" id="IPR003945">
    <property type="entry name" value="NU5C-like"/>
</dbReference>
<keyword evidence="8" id="KW-1278">Translocase</keyword>